<organism evidence="1 2">
    <name type="scientific">Aureobasidium pullulans</name>
    <name type="common">Black yeast</name>
    <name type="synonym">Pullularia pullulans</name>
    <dbReference type="NCBI Taxonomy" id="5580"/>
    <lineage>
        <taxon>Eukaryota</taxon>
        <taxon>Fungi</taxon>
        <taxon>Dikarya</taxon>
        <taxon>Ascomycota</taxon>
        <taxon>Pezizomycotina</taxon>
        <taxon>Dothideomycetes</taxon>
        <taxon>Dothideomycetidae</taxon>
        <taxon>Dothideales</taxon>
        <taxon>Saccotheciaceae</taxon>
        <taxon>Aureobasidium</taxon>
    </lineage>
</organism>
<evidence type="ECO:0000313" key="1">
    <source>
        <dbReference type="EMBL" id="KAK6002118.1"/>
    </source>
</evidence>
<reference evidence="1 2" key="1">
    <citation type="submission" date="2023-11" db="EMBL/GenBank/DDBJ databases">
        <title>Draft genome sequence and annotation of the polyextremotolerant black yeast-like fungus Aureobasidium pullulans NRRL 62042.</title>
        <authorList>
            <person name="Dielentheis-Frenken M.R.E."/>
            <person name="Wibberg D."/>
            <person name="Blank L.M."/>
            <person name="Tiso T."/>
        </authorList>
    </citation>
    <scope>NUCLEOTIDE SEQUENCE [LARGE SCALE GENOMIC DNA]</scope>
    <source>
        <strain evidence="1 2">NRRL 62042</strain>
    </source>
</reference>
<proteinExistence type="predicted"/>
<evidence type="ECO:0000313" key="2">
    <source>
        <dbReference type="Proteomes" id="UP001341245"/>
    </source>
</evidence>
<keyword evidence="2" id="KW-1185">Reference proteome</keyword>
<protein>
    <submittedName>
        <fullName evidence="1">Uncharacterized protein</fullName>
    </submittedName>
</protein>
<comment type="caution">
    <text evidence="1">The sequence shown here is derived from an EMBL/GenBank/DDBJ whole genome shotgun (WGS) entry which is preliminary data.</text>
</comment>
<dbReference type="Proteomes" id="UP001341245">
    <property type="component" value="Unassembled WGS sequence"/>
</dbReference>
<dbReference type="EMBL" id="JASGXD010000012">
    <property type="protein sequence ID" value="KAK6002118.1"/>
    <property type="molecule type" value="Genomic_DNA"/>
</dbReference>
<gene>
    <name evidence="1" type="ORF">QM012_001756</name>
</gene>
<sequence>MRFELLLNEGVIGVVGITNFFLLDRLRRRSSHAKVTKNNTPPAEATTIPAISPVESNIPEELNGSFSDGSALGSAFGLGVMVVENVLGEVMLDDVADIASTSDVLEDEELVVLVALELLILVEAPLSVVEVAAIASRAVVYLGQHASSTPAANSVQLTAPGCPQEEFKSA</sequence>
<name>A0ABR0TCF1_AURPU</name>
<accession>A0ABR0TCF1</accession>